<dbReference type="STRING" id="198312.SAMN02745193_01996"/>
<dbReference type="EMBL" id="FRDF01000011">
    <property type="protein sequence ID" value="SHN59641.1"/>
    <property type="molecule type" value="Genomic_DNA"/>
</dbReference>
<evidence type="ECO:0000256" key="1">
    <source>
        <dbReference type="SAM" id="SignalP"/>
    </source>
</evidence>
<sequence>MPARLRSLYHFVWLAGLLPAACSSGNDAIDPGGRAFDAVAPEEIVTLAGTEPFWNVRIADGEAVWMTPENPGGTRFAVNRFAGNNGLGFSGNLDGRAFTATLTPGDCSDGMSNRSFPFLATIALGGETLMGCGYTTGQPFTGDEAP</sequence>
<dbReference type="RefSeq" id="WP_072674721.1">
    <property type="nucleotide sequence ID" value="NZ_FRDF01000011.1"/>
</dbReference>
<gene>
    <name evidence="2" type="ORF">SAMN02745193_01996</name>
</gene>
<dbReference type="OrthoDB" id="5489750at2"/>
<feature type="signal peptide" evidence="1">
    <location>
        <begin position="1"/>
        <end position="28"/>
    </location>
</feature>
<dbReference type="AlphaFoldDB" id="A0A1M7SMJ4"/>
<dbReference type="Proteomes" id="UP000184391">
    <property type="component" value="Unassembled WGS sequence"/>
</dbReference>
<keyword evidence="3" id="KW-1185">Reference proteome</keyword>
<evidence type="ECO:0000313" key="2">
    <source>
        <dbReference type="EMBL" id="SHN59641.1"/>
    </source>
</evidence>
<proteinExistence type="predicted"/>
<keyword evidence="1" id="KW-0732">Signal</keyword>
<organism evidence="2 3">
    <name type="scientific">Erythrobacter sanguineus</name>
    <dbReference type="NCBI Taxonomy" id="198312"/>
    <lineage>
        <taxon>Bacteria</taxon>
        <taxon>Pseudomonadati</taxon>
        <taxon>Pseudomonadota</taxon>
        <taxon>Alphaproteobacteria</taxon>
        <taxon>Sphingomonadales</taxon>
        <taxon>Erythrobacteraceae</taxon>
        <taxon>Erythrobacter/Porphyrobacter group</taxon>
        <taxon>Erythrobacter</taxon>
    </lineage>
</organism>
<accession>A0A1M7SMJ4</accession>
<evidence type="ECO:0000313" key="3">
    <source>
        <dbReference type="Proteomes" id="UP000184391"/>
    </source>
</evidence>
<reference evidence="3" key="1">
    <citation type="submission" date="2016-12" db="EMBL/GenBank/DDBJ databases">
        <authorList>
            <person name="Varghese N."/>
            <person name="Submissions S."/>
        </authorList>
    </citation>
    <scope>NUCLEOTIDE SEQUENCE [LARGE SCALE GENOMIC DNA]</scope>
    <source>
        <strain evidence="3">DSM 11032</strain>
    </source>
</reference>
<protein>
    <submittedName>
        <fullName evidence="2">Uncharacterized membrane protein</fullName>
    </submittedName>
</protein>
<name>A0A1M7SMJ4_9SPHN</name>
<feature type="chain" id="PRO_5012545700" evidence="1">
    <location>
        <begin position="29"/>
        <end position="146"/>
    </location>
</feature>